<dbReference type="RefSeq" id="XP_002947660.1">
    <property type="nucleotide sequence ID" value="XM_002947614.1"/>
</dbReference>
<dbReference type="InParanoid" id="D8TMV7"/>
<reference evidence="1 2" key="1">
    <citation type="journal article" date="2010" name="Science">
        <title>Genomic analysis of organismal complexity in the multicellular green alga Volvox carteri.</title>
        <authorList>
            <person name="Prochnik S.E."/>
            <person name="Umen J."/>
            <person name="Nedelcu A.M."/>
            <person name="Hallmann A."/>
            <person name="Miller S.M."/>
            <person name="Nishii I."/>
            <person name="Ferris P."/>
            <person name="Kuo A."/>
            <person name="Mitros T."/>
            <person name="Fritz-Laylin L.K."/>
            <person name="Hellsten U."/>
            <person name="Chapman J."/>
            <person name="Simakov O."/>
            <person name="Rensing S.A."/>
            <person name="Terry A."/>
            <person name="Pangilinan J."/>
            <person name="Kapitonov V."/>
            <person name="Jurka J."/>
            <person name="Salamov A."/>
            <person name="Shapiro H."/>
            <person name="Schmutz J."/>
            <person name="Grimwood J."/>
            <person name="Lindquist E."/>
            <person name="Lucas S."/>
            <person name="Grigoriev I.V."/>
            <person name="Schmitt R."/>
            <person name="Kirk D."/>
            <person name="Rokhsar D.S."/>
        </authorList>
    </citation>
    <scope>NUCLEOTIDE SEQUENCE [LARGE SCALE GENOMIC DNA]</scope>
    <source>
        <strain evidence="2">f. Nagariensis / Eve</strain>
    </source>
</reference>
<name>D8TMV7_VOLCA</name>
<evidence type="ECO:0000313" key="2">
    <source>
        <dbReference type="Proteomes" id="UP000001058"/>
    </source>
</evidence>
<protein>
    <submittedName>
        <fullName evidence="1">Uncharacterized protein</fullName>
    </submittedName>
</protein>
<proteinExistence type="predicted"/>
<accession>D8TMV7</accession>
<dbReference type="KEGG" id="vcn:VOLCADRAFT_88025"/>
<dbReference type="EMBL" id="GL378328">
    <property type="protein sequence ID" value="EFJ51193.1"/>
    <property type="molecule type" value="Genomic_DNA"/>
</dbReference>
<keyword evidence="2" id="KW-1185">Reference proteome</keyword>
<gene>
    <name evidence="1" type="ORF">VOLCADRAFT_88025</name>
</gene>
<sequence>MLVFTLGCWQSARAFTAGTSPPGGPETQLPSDVSNVKTGPEFVAAFADPSVRYLRISSPEVNVLFSDWSSGDFKPPLVLKRDIIIERNPEMPYWPTINFGGAPGVVRMAHNVTMTIRHVFATGIRDNPTRAPGLDFLLPTLQGEIAYLLVGPAAGNISKLTISRVLNGALWVLLSGRPALPGEMGCRALPLIGRIGGYRGILCRCIPTSKCAIGTIPEFFLDGSRQQLVHEARALWRALNCQPADRRAGVEHGCNGSTTYASGSPDSWIWRNSGNTRCRNDTPALCVCLFTDSRITRRLTVQSIMIMLWRLRACDDPDRSTPP</sequence>
<dbReference type="GeneID" id="9620547"/>
<organism evidence="2">
    <name type="scientific">Volvox carteri f. nagariensis</name>
    <dbReference type="NCBI Taxonomy" id="3068"/>
    <lineage>
        <taxon>Eukaryota</taxon>
        <taxon>Viridiplantae</taxon>
        <taxon>Chlorophyta</taxon>
        <taxon>core chlorophytes</taxon>
        <taxon>Chlorophyceae</taxon>
        <taxon>CS clade</taxon>
        <taxon>Chlamydomonadales</taxon>
        <taxon>Volvocaceae</taxon>
        <taxon>Volvox</taxon>
    </lineage>
</organism>
<dbReference type="AlphaFoldDB" id="D8TMV7"/>
<dbReference type="Proteomes" id="UP000001058">
    <property type="component" value="Unassembled WGS sequence"/>
</dbReference>
<evidence type="ECO:0000313" key="1">
    <source>
        <dbReference type="EMBL" id="EFJ51193.1"/>
    </source>
</evidence>